<feature type="transmembrane region" description="Helical" evidence="1">
    <location>
        <begin position="52"/>
        <end position="72"/>
    </location>
</feature>
<feature type="transmembrane region" description="Helical" evidence="1">
    <location>
        <begin position="109"/>
        <end position="127"/>
    </location>
</feature>
<name>A0A6C0ARK1_9ZZZZ</name>
<dbReference type="EMBL" id="MN740767">
    <property type="protein sequence ID" value="QHS82424.1"/>
    <property type="molecule type" value="Genomic_DNA"/>
</dbReference>
<keyword evidence="1" id="KW-1133">Transmembrane helix</keyword>
<feature type="transmembrane region" description="Helical" evidence="1">
    <location>
        <begin position="21"/>
        <end position="46"/>
    </location>
</feature>
<feature type="transmembrane region" description="Helical" evidence="1">
    <location>
        <begin position="133"/>
        <end position="151"/>
    </location>
</feature>
<organism evidence="2">
    <name type="scientific">viral metagenome</name>
    <dbReference type="NCBI Taxonomy" id="1070528"/>
    <lineage>
        <taxon>unclassified sequences</taxon>
        <taxon>metagenomes</taxon>
        <taxon>organismal metagenomes</taxon>
    </lineage>
</organism>
<feature type="transmembrane region" description="Helical" evidence="1">
    <location>
        <begin position="163"/>
        <end position="182"/>
    </location>
</feature>
<reference evidence="2" key="1">
    <citation type="journal article" date="2020" name="Nature">
        <title>Giant virus diversity and host interactions through global metagenomics.</title>
        <authorList>
            <person name="Schulz F."/>
            <person name="Roux S."/>
            <person name="Paez-Espino D."/>
            <person name="Jungbluth S."/>
            <person name="Walsh D.A."/>
            <person name="Denef V.J."/>
            <person name="McMahon K.D."/>
            <person name="Konstantinidis K.T."/>
            <person name="Eloe-Fadrosh E.A."/>
            <person name="Kyrpides N.C."/>
            <person name="Woyke T."/>
        </authorList>
    </citation>
    <scope>NUCLEOTIDE SEQUENCE</scope>
    <source>
        <strain evidence="2">GVMAG-S-1101165-79</strain>
    </source>
</reference>
<keyword evidence="1" id="KW-0812">Transmembrane</keyword>
<evidence type="ECO:0000256" key="1">
    <source>
        <dbReference type="SAM" id="Phobius"/>
    </source>
</evidence>
<accession>A0A6C0ARK1</accession>
<proteinExistence type="predicted"/>
<keyword evidence="1" id="KW-0472">Membrane</keyword>
<dbReference type="AlphaFoldDB" id="A0A6C0ARK1"/>
<evidence type="ECO:0000313" key="2">
    <source>
        <dbReference type="EMBL" id="QHS82424.1"/>
    </source>
</evidence>
<sequence length="223" mass="24413">MSSKNKTGGSSDKTLLLYQPMNIIVFLIFNSPLILAIGVTGMSFIFQNPNGFVYLGFLLVACIVRSFSYAYLVETPSSKKTGGDIPITGGNDANICGAITYSPYGNPTFSSFVFAFTIMYLSLPMFSRGAPNYWVFSSLVTYFLVDMFLKLYKGCIVSYGDLFLNVLLGTAFAAAFVTAMYAGGSSKYLLFNEVASNREICTQPKTQTFKCNLYKNGELVGNL</sequence>
<protein>
    <submittedName>
        <fullName evidence="2">Uncharacterized protein</fullName>
    </submittedName>
</protein>